<evidence type="ECO:0000313" key="10">
    <source>
        <dbReference type="Proteomes" id="UP001623330"/>
    </source>
</evidence>
<keyword evidence="7 8" id="KW-0472">Membrane</keyword>
<evidence type="ECO:0000256" key="4">
    <source>
        <dbReference type="ARBA" id="ARBA00022840"/>
    </source>
</evidence>
<comment type="similarity">
    <text evidence="8">Belongs to the GatF family.</text>
</comment>
<dbReference type="CDD" id="cd21422">
    <property type="entry name" value="GatF"/>
    <property type="match status" value="1"/>
</dbReference>
<dbReference type="InterPro" id="IPR027499">
    <property type="entry name" value="GatF"/>
</dbReference>
<comment type="catalytic activity">
    <reaction evidence="8">
        <text>L-glutamyl-tRNA(Gln) + L-glutamine + ATP + H2O = L-glutaminyl-tRNA(Gln) + L-glutamate + ADP + phosphate + H(+)</text>
        <dbReference type="Rhea" id="RHEA:17521"/>
        <dbReference type="Rhea" id="RHEA-COMP:9681"/>
        <dbReference type="Rhea" id="RHEA-COMP:9684"/>
        <dbReference type="ChEBI" id="CHEBI:15377"/>
        <dbReference type="ChEBI" id="CHEBI:15378"/>
        <dbReference type="ChEBI" id="CHEBI:29985"/>
        <dbReference type="ChEBI" id="CHEBI:30616"/>
        <dbReference type="ChEBI" id="CHEBI:43474"/>
        <dbReference type="ChEBI" id="CHEBI:58359"/>
        <dbReference type="ChEBI" id="CHEBI:78520"/>
        <dbReference type="ChEBI" id="CHEBI:78521"/>
        <dbReference type="ChEBI" id="CHEBI:456216"/>
    </reaction>
</comment>
<keyword evidence="4 8" id="KW-0067">ATP-binding</keyword>
<keyword evidence="2 8" id="KW-0547">Nucleotide-binding</keyword>
<dbReference type="Pfam" id="PF20977">
    <property type="entry name" value="GatF"/>
    <property type="match status" value="1"/>
</dbReference>
<name>A0ABR4NR99_9SACH</name>
<proteinExistence type="inferred from homology"/>
<evidence type="ECO:0000313" key="9">
    <source>
        <dbReference type="EMBL" id="KAL3230725.1"/>
    </source>
</evidence>
<evidence type="ECO:0000256" key="3">
    <source>
        <dbReference type="ARBA" id="ARBA00022792"/>
    </source>
</evidence>
<evidence type="ECO:0000256" key="8">
    <source>
        <dbReference type="HAMAP-Rule" id="MF_03151"/>
    </source>
</evidence>
<organism evidence="9 10">
    <name type="scientific">Nakaseomyces bracarensis</name>
    <dbReference type="NCBI Taxonomy" id="273131"/>
    <lineage>
        <taxon>Eukaryota</taxon>
        <taxon>Fungi</taxon>
        <taxon>Dikarya</taxon>
        <taxon>Ascomycota</taxon>
        <taxon>Saccharomycotina</taxon>
        <taxon>Saccharomycetes</taxon>
        <taxon>Saccharomycetales</taxon>
        <taxon>Saccharomycetaceae</taxon>
        <taxon>Nakaseomyces</taxon>
    </lineage>
</organism>
<reference evidence="9 10" key="1">
    <citation type="submission" date="2024-05" db="EMBL/GenBank/DDBJ databases">
        <title>Long read based assembly of the Candida bracarensis genome reveals expanded adhesin content.</title>
        <authorList>
            <person name="Marcet-Houben M."/>
            <person name="Ksiezopolska E."/>
            <person name="Gabaldon T."/>
        </authorList>
    </citation>
    <scope>NUCLEOTIDE SEQUENCE [LARGE SCALE GENOMIC DNA]</scope>
    <source>
        <strain evidence="9 10">CBM6</strain>
    </source>
</reference>
<evidence type="ECO:0000256" key="6">
    <source>
        <dbReference type="ARBA" id="ARBA00023128"/>
    </source>
</evidence>
<keyword evidence="3 8" id="KW-0999">Mitochondrion inner membrane</keyword>
<evidence type="ECO:0000256" key="2">
    <source>
        <dbReference type="ARBA" id="ARBA00022741"/>
    </source>
</evidence>
<keyword evidence="10" id="KW-1185">Reference proteome</keyword>
<comment type="subunit">
    <text evidence="8">Subunit of the heterotrimeric GatFAB amidotransferase (AdT) complex, composed of A, B and F subunits.</text>
</comment>
<dbReference type="EC" id="6.3.5.-" evidence="8"/>
<keyword evidence="1 8" id="KW-0436">Ligase</keyword>
<dbReference type="HAMAP" id="MF_03151">
    <property type="entry name" value="GatF"/>
    <property type="match status" value="1"/>
</dbReference>
<evidence type="ECO:0000256" key="7">
    <source>
        <dbReference type="ARBA" id="ARBA00023136"/>
    </source>
</evidence>
<comment type="caution">
    <text evidence="9">The sequence shown here is derived from an EMBL/GenBank/DDBJ whole genome shotgun (WGS) entry which is preliminary data.</text>
</comment>
<protein>
    <recommendedName>
        <fullName evidence="8">Glutamyl-tRNA(Gln) amidotransferase subunit F, mitochondrial</fullName>
        <shortName evidence="8">Glu-AdT subunit F</shortName>
        <ecNumber evidence="8">6.3.5.-</ecNumber>
    </recommendedName>
</protein>
<evidence type="ECO:0000256" key="5">
    <source>
        <dbReference type="ARBA" id="ARBA00022917"/>
    </source>
</evidence>
<comment type="function">
    <text evidence="8">Allows the formation of correctly charged Gln-tRNA(Gln) through the transamidation of misacylated Glu-tRNA(Gln) in the mitochondria. The reaction takes place in the presence of glutamine and ATP through an activated gamma-phospho-Glu-tRNA(Gln). Required for proper protein synthesis within the mitochondrion.</text>
</comment>
<gene>
    <name evidence="8" type="primary">GTF1</name>
    <name evidence="9" type="ORF">RNJ44_01174</name>
</gene>
<comment type="subcellular location">
    <subcellularLocation>
        <location evidence="8">Mitochondrion inner membrane</location>
        <topology evidence="8">Peripheral membrane protein</topology>
        <orientation evidence="8">Matrix side</orientation>
    </subcellularLocation>
</comment>
<evidence type="ECO:0000256" key="1">
    <source>
        <dbReference type="ARBA" id="ARBA00022598"/>
    </source>
</evidence>
<dbReference type="Proteomes" id="UP001623330">
    <property type="component" value="Unassembled WGS sequence"/>
</dbReference>
<dbReference type="EMBL" id="JBEVYD010000009">
    <property type="protein sequence ID" value="KAL3230725.1"/>
    <property type="molecule type" value="Genomic_DNA"/>
</dbReference>
<sequence length="171" mass="19463">MLAARRLHIRGIRCYSVGSSFKTIEQVKQYLSQPTWSITEMLDSQMPSSDVSGSMPSDAEVKQLLALSGFPVKGTNIENIKQKLIRQLSFINTLHNTPLNENDKNLSENYARLLPRQNIALSYDDLLHKIENVSPDQETGEVFDSWDATSMSQISKDNYFVVRQGLLRDRK</sequence>
<accession>A0ABR4NR99</accession>
<keyword evidence="5 8" id="KW-0648">Protein biosynthesis</keyword>
<keyword evidence="6 8" id="KW-0496">Mitochondrion</keyword>